<dbReference type="EMBL" id="JACKTY010000033">
    <property type="protein sequence ID" value="MCV7228413.1"/>
    <property type="molecule type" value="Genomic_DNA"/>
</dbReference>
<evidence type="ECO:0000313" key="1">
    <source>
        <dbReference type="EMBL" id="MCV7228413.1"/>
    </source>
</evidence>
<dbReference type="RefSeq" id="WP_264069548.1">
    <property type="nucleotide sequence ID" value="NZ_JACKTY010000033.1"/>
</dbReference>
<accession>A0ABT3CG06</accession>
<proteinExistence type="predicted"/>
<organism evidence="1 2">
    <name type="scientific">Mycolicibacterium komossense</name>
    <dbReference type="NCBI Taxonomy" id="1779"/>
    <lineage>
        <taxon>Bacteria</taxon>
        <taxon>Bacillati</taxon>
        <taxon>Actinomycetota</taxon>
        <taxon>Actinomycetes</taxon>
        <taxon>Mycobacteriales</taxon>
        <taxon>Mycobacteriaceae</taxon>
        <taxon>Mycolicibacterium</taxon>
    </lineage>
</organism>
<sequence>MPAPGRNGASDDLPTTAYLVLGILAAFDKPLTAGEIKTRAEFSVGYFYWSPSVSHVRRELTRLADRDMVSHNETHTGKRTSTLHQATDRGLAALRGWVKTMPVSDQVVIKHPVILKTWLAQEGDSAQVLDALDRHLAATRRRLDEALCSRQRARQAGMGEDPRLRASMAVLNYSIRALYGELSNIAALRDEIALETT</sequence>
<protein>
    <submittedName>
        <fullName evidence="1">MarR family transcriptional regulator</fullName>
    </submittedName>
</protein>
<comment type="caution">
    <text evidence="1">The sequence shown here is derived from an EMBL/GenBank/DDBJ whole genome shotgun (WGS) entry which is preliminary data.</text>
</comment>
<keyword evidence="2" id="KW-1185">Reference proteome</keyword>
<gene>
    <name evidence="1" type="ORF">H7J73_20575</name>
</gene>
<name>A0ABT3CG06_9MYCO</name>
<reference evidence="1 2" key="1">
    <citation type="journal article" date="2022" name="BMC Genomics">
        <title>Comparative genome analysis of mycobacteria focusing on tRNA and non-coding RNA.</title>
        <authorList>
            <person name="Behra P.R.K."/>
            <person name="Pettersson B.M.F."/>
            <person name="Ramesh M."/>
            <person name="Das S."/>
            <person name="Dasgupta S."/>
            <person name="Kirsebom L.A."/>
        </authorList>
    </citation>
    <scope>NUCLEOTIDE SEQUENCE [LARGE SCALE GENOMIC DNA]</scope>
    <source>
        <strain evidence="1 2">DSM 44078</strain>
    </source>
</reference>
<dbReference type="SUPFAM" id="SSF46785">
    <property type="entry name" value="Winged helix' DNA-binding domain"/>
    <property type="match status" value="1"/>
</dbReference>
<dbReference type="Proteomes" id="UP001526201">
    <property type="component" value="Unassembled WGS sequence"/>
</dbReference>
<evidence type="ECO:0000313" key="2">
    <source>
        <dbReference type="Proteomes" id="UP001526201"/>
    </source>
</evidence>
<dbReference type="Gene3D" id="1.10.10.10">
    <property type="entry name" value="Winged helix-like DNA-binding domain superfamily/Winged helix DNA-binding domain"/>
    <property type="match status" value="1"/>
</dbReference>
<dbReference type="InterPro" id="IPR036390">
    <property type="entry name" value="WH_DNA-bd_sf"/>
</dbReference>
<dbReference type="InterPro" id="IPR036388">
    <property type="entry name" value="WH-like_DNA-bd_sf"/>
</dbReference>